<organism evidence="1 2">
    <name type="scientific">Enterococcus phage MDA2</name>
    <dbReference type="NCBI Taxonomy" id="2816459"/>
    <lineage>
        <taxon>Viruses</taxon>
        <taxon>Duplodnaviria</taxon>
        <taxon>Heunggongvirae</taxon>
        <taxon>Uroviricota</taxon>
        <taxon>Caudoviricetes</taxon>
        <taxon>Herelleviridae</taxon>
        <taxon>Brockvirinae</taxon>
        <taxon>Kochikohdavirus</taxon>
        <taxon>Kochikohdavirus mda2</taxon>
    </lineage>
</organism>
<dbReference type="EMBL" id="MW633168">
    <property type="protein sequence ID" value="QVW27934.1"/>
    <property type="molecule type" value="Genomic_DNA"/>
</dbReference>
<sequence length="42" mass="4739">MLVAIATLFTSFLYHSIVNIACLLKNRTQLGALFILYHIIVC</sequence>
<keyword evidence="2" id="KW-1185">Reference proteome</keyword>
<reference evidence="1 2" key="1">
    <citation type="submission" date="2021-02" db="EMBL/GenBank/DDBJ databases">
        <title>Isolation and Efficacy of Vancomycin Resistant Enterococci-specific Bacteriophages in Wax Moth Larvae Model Galleria mellonella.</title>
        <authorList>
            <person name="El Haddad L."/>
            <person name="Harb C.P."/>
            <person name="Clark J.R."/>
            <person name="Terwilliger A.L."/>
            <person name="Chaftari C."/>
            <person name="Duna M."/>
            <person name="Youssef S."/>
            <person name="Stibich M."/>
            <person name="Maresso A."/>
            <person name="Chemaly R.F."/>
        </authorList>
    </citation>
    <scope>NUCLEOTIDE SEQUENCE [LARGE SCALE GENOMIC DNA]</scope>
</reference>
<dbReference type="Proteomes" id="UP000828118">
    <property type="component" value="Segment"/>
</dbReference>
<evidence type="ECO:0000313" key="1">
    <source>
        <dbReference type="EMBL" id="QVW27934.1"/>
    </source>
</evidence>
<proteinExistence type="predicted"/>
<accession>A0AAE7UUV5</accession>
<protein>
    <submittedName>
        <fullName evidence="1">Uncharacterized protein</fullName>
    </submittedName>
</protein>
<name>A0AAE7UUV5_9CAUD</name>
<evidence type="ECO:0000313" key="2">
    <source>
        <dbReference type="Proteomes" id="UP000828118"/>
    </source>
</evidence>